<dbReference type="GO" id="GO:0005930">
    <property type="term" value="C:axoneme"/>
    <property type="evidence" value="ECO:0007669"/>
    <property type="project" value="UniProtKB-SubCell"/>
</dbReference>
<evidence type="ECO:0000256" key="7">
    <source>
        <dbReference type="ARBA" id="ARBA00023273"/>
    </source>
</evidence>
<dbReference type="PROSITE" id="PS50255">
    <property type="entry name" value="CYTOCHROME_B5_2"/>
    <property type="match status" value="1"/>
</dbReference>
<evidence type="ECO:0000313" key="12">
    <source>
        <dbReference type="Proteomes" id="UP000822688"/>
    </source>
</evidence>
<keyword evidence="3" id="KW-0349">Heme</keyword>
<dbReference type="SUPFAM" id="SSF55856">
    <property type="entry name" value="Cytochrome b5-like heme/steroid binding domain"/>
    <property type="match status" value="1"/>
</dbReference>
<name>A0A8T0H5X9_CERPU</name>
<evidence type="ECO:0000256" key="3">
    <source>
        <dbReference type="ARBA" id="ARBA00022617"/>
    </source>
</evidence>
<evidence type="ECO:0000256" key="1">
    <source>
        <dbReference type="ARBA" id="ARBA00004430"/>
    </source>
</evidence>
<reference evidence="11" key="1">
    <citation type="submission" date="2020-06" db="EMBL/GenBank/DDBJ databases">
        <title>WGS assembly of Ceratodon purpureus strain R40.</title>
        <authorList>
            <person name="Carey S.B."/>
            <person name="Jenkins J."/>
            <person name="Shu S."/>
            <person name="Lovell J.T."/>
            <person name="Sreedasyam A."/>
            <person name="Maumus F."/>
            <person name="Tiley G.P."/>
            <person name="Fernandez-Pozo N."/>
            <person name="Barry K."/>
            <person name="Chen C."/>
            <person name="Wang M."/>
            <person name="Lipzen A."/>
            <person name="Daum C."/>
            <person name="Saski C.A."/>
            <person name="Payton A.C."/>
            <person name="Mcbreen J.C."/>
            <person name="Conrad R.E."/>
            <person name="Kollar L.M."/>
            <person name="Olsson S."/>
            <person name="Huttunen S."/>
            <person name="Landis J.B."/>
            <person name="Wickett N.J."/>
            <person name="Johnson M.G."/>
            <person name="Rensing S.A."/>
            <person name="Grimwood J."/>
            <person name="Schmutz J."/>
            <person name="Mcdaniel S.F."/>
        </authorList>
    </citation>
    <scope>NUCLEOTIDE SEQUENCE</scope>
    <source>
        <strain evidence="11">R40</strain>
    </source>
</reference>
<evidence type="ECO:0000256" key="9">
    <source>
        <dbReference type="ARBA" id="ARBA00046139"/>
    </source>
</evidence>
<gene>
    <name evidence="11" type="ORF">KC19_8G201200</name>
</gene>
<keyword evidence="2" id="KW-0963">Cytoplasm</keyword>
<organism evidence="11 12">
    <name type="scientific">Ceratodon purpureus</name>
    <name type="common">Fire moss</name>
    <name type="synonym">Dicranum purpureum</name>
    <dbReference type="NCBI Taxonomy" id="3225"/>
    <lineage>
        <taxon>Eukaryota</taxon>
        <taxon>Viridiplantae</taxon>
        <taxon>Streptophyta</taxon>
        <taxon>Embryophyta</taxon>
        <taxon>Bryophyta</taxon>
        <taxon>Bryophytina</taxon>
        <taxon>Bryopsida</taxon>
        <taxon>Dicranidae</taxon>
        <taxon>Pseudoditrichales</taxon>
        <taxon>Ditrichaceae</taxon>
        <taxon>Ceratodon</taxon>
    </lineage>
</organism>
<comment type="subcellular location">
    <subcellularLocation>
        <location evidence="1">Cytoplasm</location>
        <location evidence="1">Cytoskeleton</location>
        <location evidence="1">Cilium axoneme</location>
    </subcellularLocation>
</comment>
<keyword evidence="12" id="KW-1185">Reference proteome</keyword>
<proteinExistence type="predicted"/>
<dbReference type="GO" id="GO:0046872">
    <property type="term" value="F:metal ion binding"/>
    <property type="evidence" value="ECO:0007669"/>
    <property type="project" value="UniProtKB-KW"/>
</dbReference>
<comment type="caution">
    <text evidence="11">The sequence shown here is derived from an EMBL/GenBank/DDBJ whole genome shotgun (WGS) entry which is preliminary data.</text>
</comment>
<comment type="function">
    <text evidence="9">Radial spoke stalk protein that binds heme under oxidizing conditions. Required for the coordinated beating of multiple cilia maybe by functioning in a redox signaling pathway.</text>
</comment>
<accession>A0A8T0H5X9</accession>
<dbReference type="EMBL" id="CM026429">
    <property type="protein sequence ID" value="KAG0565578.1"/>
    <property type="molecule type" value="Genomic_DNA"/>
</dbReference>
<dbReference type="AlphaFoldDB" id="A0A8T0H5X9"/>
<evidence type="ECO:0000256" key="6">
    <source>
        <dbReference type="ARBA" id="ARBA00023212"/>
    </source>
</evidence>
<evidence type="ECO:0000256" key="2">
    <source>
        <dbReference type="ARBA" id="ARBA00022490"/>
    </source>
</evidence>
<feature type="domain" description="Cytochrome b5 heme-binding" evidence="10">
    <location>
        <begin position="29"/>
        <end position="90"/>
    </location>
</feature>
<evidence type="ECO:0000256" key="5">
    <source>
        <dbReference type="ARBA" id="ARBA00023004"/>
    </source>
</evidence>
<dbReference type="PANTHER" id="PTHR21281:SF0">
    <property type="entry name" value="CYTOCHROME B5 DOMAIN-CONTAINING PROTEIN 1"/>
    <property type="match status" value="1"/>
</dbReference>
<keyword evidence="5" id="KW-0408">Iron</keyword>
<dbReference type="Proteomes" id="UP000822688">
    <property type="component" value="Chromosome 8"/>
</dbReference>
<evidence type="ECO:0000259" key="10">
    <source>
        <dbReference type="PROSITE" id="PS50255"/>
    </source>
</evidence>
<evidence type="ECO:0000256" key="8">
    <source>
        <dbReference type="ARBA" id="ARBA00040649"/>
    </source>
</evidence>
<dbReference type="InterPro" id="IPR036400">
    <property type="entry name" value="Cyt_B5-like_heme/steroid_sf"/>
</dbReference>
<keyword evidence="7" id="KW-0966">Cell projection</keyword>
<dbReference type="Gene3D" id="3.10.120.10">
    <property type="entry name" value="Cytochrome b5-like heme/steroid binding domain"/>
    <property type="match status" value="1"/>
</dbReference>
<evidence type="ECO:0000313" key="11">
    <source>
        <dbReference type="EMBL" id="KAG0565578.1"/>
    </source>
</evidence>
<dbReference type="InterPro" id="IPR001199">
    <property type="entry name" value="Cyt_B5-like_heme/steroid-bd"/>
</dbReference>
<protein>
    <recommendedName>
        <fullName evidence="8">Cytochrome b5 domain-containing protein 1</fullName>
    </recommendedName>
</protein>
<dbReference type="Pfam" id="PF00173">
    <property type="entry name" value="Cyt-b5"/>
    <property type="match status" value="1"/>
</dbReference>
<dbReference type="PANTHER" id="PTHR21281">
    <property type="entry name" value="CYTOCHROME B5 DOMAIN-CONTAINING PROTEIN 1"/>
    <property type="match status" value="1"/>
</dbReference>
<sequence>MSSATEGPLKVRFEDLQKVRNWSTRKPISRWYTAAEVATHSSATDCWVTISGRVYDVTSLFTSFPAHLYKPILTNGGKDISHWFEPRTFHRDINNNKHNTDNIDLKILLWYHPTRHMFAYFTPQGIFAGMPPSMPCSDFNVDDVPWWMDSKFVIGNLSIYTQLIRIKNILTDHVTVIERMASRTKFKTSRQLAWN</sequence>
<keyword evidence="6" id="KW-0206">Cytoskeleton</keyword>
<dbReference type="InterPro" id="IPR052320">
    <property type="entry name" value="Cytochrome_b5_domain"/>
</dbReference>
<dbReference type="SMART" id="SM01117">
    <property type="entry name" value="Cyt-b5"/>
    <property type="match status" value="1"/>
</dbReference>
<evidence type="ECO:0000256" key="4">
    <source>
        <dbReference type="ARBA" id="ARBA00022723"/>
    </source>
</evidence>
<keyword evidence="4" id="KW-0479">Metal-binding</keyword>